<dbReference type="EC" id="2.1.1.-" evidence="1"/>
<sequence>MSKQDRVFDGLAQRFQRQIYDDPRGIIRLHILQDDLRSLVTRSASQPPLQILDAGGGLGHMAIWLAQQGHQVVLAEPSAEMLAAAADNIRQAGLEHAITLQQASVQDLAMNADARYDLITFHAVLEWLAQPRQGLEELLTCLKPGGWLSLMFFNYHSTVMRRLIAGDLETVRQGQIASNGKQGLAPISPLKPDEVQSWLPDLGLQLETWSGVRCFYDYMYRDVRKTADMQAVLPLERDYSRQEPWRSLARYQHMLCQKVNNY</sequence>
<keyword evidence="1 3" id="KW-0489">Methyltransferase</keyword>
<keyword evidence="1" id="KW-0819">tRNA processing</keyword>
<proteinExistence type="inferred from homology"/>
<keyword evidence="4" id="KW-1185">Reference proteome</keyword>
<comment type="similarity">
    <text evidence="1">Belongs to the class I-like SAM-binding methyltransferase superfamily. CmoM family.</text>
</comment>
<dbReference type="InterPro" id="IPR029063">
    <property type="entry name" value="SAM-dependent_MTases_sf"/>
</dbReference>
<dbReference type="RefSeq" id="WP_210228016.1">
    <property type="nucleotide sequence ID" value="NZ_CP072800.1"/>
</dbReference>
<dbReference type="InterPro" id="IPR033664">
    <property type="entry name" value="Cmo5U_methylTrfase"/>
</dbReference>
<feature type="binding site" evidence="1">
    <location>
        <position position="76"/>
    </location>
    <ligand>
        <name>S-adenosyl-L-methionine</name>
        <dbReference type="ChEBI" id="CHEBI:59789"/>
    </ligand>
</feature>
<dbReference type="CDD" id="cd02440">
    <property type="entry name" value="AdoMet_MTases"/>
    <property type="match status" value="1"/>
</dbReference>
<comment type="catalytic activity">
    <reaction evidence="1">
        <text>5-carboxymethoxyuridine(34) in tRNA + S-adenosyl-L-methionine = 5-methoxycarbonylmethoxyuridine(34) in tRNA + S-adenosyl-L-homocysteine</text>
        <dbReference type="Rhea" id="RHEA:54080"/>
        <dbReference type="Rhea" id="RHEA-COMP:13383"/>
        <dbReference type="Rhea" id="RHEA-COMP:13781"/>
        <dbReference type="ChEBI" id="CHEBI:57856"/>
        <dbReference type="ChEBI" id="CHEBI:59789"/>
        <dbReference type="ChEBI" id="CHEBI:136879"/>
        <dbReference type="ChEBI" id="CHEBI:138053"/>
    </reaction>
</comment>
<dbReference type="PANTHER" id="PTHR43861">
    <property type="entry name" value="TRANS-ACONITATE 2-METHYLTRANSFERASE-RELATED"/>
    <property type="match status" value="1"/>
</dbReference>
<evidence type="ECO:0000259" key="2">
    <source>
        <dbReference type="Pfam" id="PF08241"/>
    </source>
</evidence>
<dbReference type="EMBL" id="CP072800">
    <property type="protein sequence ID" value="QTR50461.1"/>
    <property type="molecule type" value="Genomic_DNA"/>
</dbReference>
<accession>A0ABX7X4D1</accession>
<feature type="binding site" evidence="1">
    <location>
        <begin position="55"/>
        <end position="56"/>
    </location>
    <ligand>
        <name>S-adenosyl-L-methionine</name>
        <dbReference type="ChEBI" id="CHEBI:59789"/>
    </ligand>
</feature>
<gene>
    <name evidence="1" type="primary">cmoM</name>
    <name evidence="3" type="ORF">J8380_02430</name>
</gene>
<dbReference type="HAMAP" id="MF_02057">
    <property type="entry name" value="tRNA_methyltr_CmoM"/>
    <property type="match status" value="1"/>
</dbReference>
<comment type="caution">
    <text evidence="1">Lacks conserved residue(s) required for the propagation of feature annotation.</text>
</comment>
<evidence type="ECO:0000256" key="1">
    <source>
        <dbReference type="HAMAP-Rule" id="MF_02057"/>
    </source>
</evidence>
<dbReference type="GO" id="GO:0008168">
    <property type="term" value="F:methyltransferase activity"/>
    <property type="evidence" value="ECO:0007669"/>
    <property type="project" value="UniProtKB-KW"/>
</dbReference>
<organism evidence="3 4">
    <name type="scientific">Candidatus Thiothrix anitrata</name>
    <dbReference type="NCBI Taxonomy" id="2823902"/>
    <lineage>
        <taxon>Bacteria</taxon>
        <taxon>Pseudomonadati</taxon>
        <taxon>Pseudomonadota</taxon>
        <taxon>Gammaproteobacteria</taxon>
        <taxon>Thiotrichales</taxon>
        <taxon>Thiotrichaceae</taxon>
        <taxon>Thiothrix</taxon>
    </lineage>
</organism>
<dbReference type="Gene3D" id="3.40.50.150">
    <property type="entry name" value="Vaccinia Virus protein VP39"/>
    <property type="match status" value="1"/>
</dbReference>
<protein>
    <recommendedName>
        <fullName evidence="1">tRNA 5-carboxymethoxyuridine methyltransferase</fullName>
        <ecNumber evidence="1">2.1.1.-</ecNumber>
    </recommendedName>
    <alternativeName>
        <fullName evidence="1">cmo5U methyltransferase</fullName>
    </alternativeName>
</protein>
<dbReference type="InterPro" id="IPR013216">
    <property type="entry name" value="Methyltransf_11"/>
</dbReference>
<dbReference type="Proteomes" id="UP000672027">
    <property type="component" value="Chromosome"/>
</dbReference>
<dbReference type="GO" id="GO:0032259">
    <property type="term" value="P:methylation"/>
    <property type="evidence" value="ECO:0007669"/>
    <property type="project" value="UniProtKB-KW"/>
</dbReference>
<feature type="domain" description="Methyltransferase type 11" evidence="2">
    <location>
        <begin position="52"/>
        <end position="149"/>
    </location>
</feature>
<evidence type="ECO:0000313" key="3">
    <source>
        <dbReference type="EMBL" id="QTR50461.1"/>
    </source>
</evidence>
<name>A0ABX7X4D1_9GAMM</name>
<reference evidence="3 4" key="1">
    <citation type="submission" date="2021-04" db="EMBL/GenBank/DDBJ databases">
        <title>Genomics, taxonomy and metabolism of representatives of sulfur bacteria of the genus Thiothrix: Thiothrix fructosivorans QT, Thiothrix unzii A1T and three new species, Thiothrix subterranea sp. nov., Thiothrix litoralis sp. nov. and 'Candidatus Thiothrix anitrata' sp. nov.</title>
        <authorList>
            <person name="Ravin N.V."/>
            <person name="Smolyakov D."/>
            <person name="Rudenko T.S."/>
            <person name="Mardanov A.V."/>
            <person name="Beletsky A.V."/>
            <person name="Markov N.D."/>
            <person name="Fomenkov A.I."/>
            <person name="Roberts R.J."/>
            <person name="Karnachuk O.V."/>
            <person name="Novikov A."/>
            <person name="Grabovich M.Y."/>
        </authorList>
    </citation>
    <scope>NUCLEOTIDE SEQUENCE [LARGE SCALE GENOMIC DNA]</scope>
    <source>
        <strain evidence="3 4">A52</strain>
    </source>
</reference>
<keyword evidence="1" id="KW-0949">S-adenosyl-L-methionine</keyword>
<comment type="function">
    <text evidence="1">Catalyzes the methylation of 5-carboxymethoxyuridine (cmo5U) to form 5-methoxycarbonylmethoxyuridine (mcmo5U) at position 34 in tRNAs.</text>
</comment>
<keyword evidence="1" id="KW-0808">Transferase</keyword>
<dbReference type="SUPFAM" id="SSF53335">
    <property type="entry name" value="S-adenosyl-L-methionine-dependent methyltransferases"/>
    <property type="match status" value="1"/>
</dbReference>
<evidence type="ECO:0000313" key="4">
    <source>
        <dbReference type="Proteomes" id="UP000672027"/>
    </source>
</evidence>
<feature type="binding site" evidence="1">
    <location>
        <position position="122"/>
    </location>
    <ligand>
        <name>S-adenosyl-L-methionine</name>
        <dbReference type="ChEBI" id="CHEBI:59789"/>
    </ligand>
</feature>
<feature type="binding site" evidence="1">
    <location>
        <position position="28"/>
    </location>
    <ligand>
        <name>S-adenosyl-L-methionine</name>
        <dbReference type="ChEBI" id="CHEBI:59789"/>
    </ligand>
</feature>
<dbReference type="Pfam" id="PF08241">
    <property type="entry name" value="Methyltransf_11"/>
    <property type="match status" value="1"/>
</dbReference>